<dbReference type="RefSeq" id="WP_159963996.1">
    <property type="nucleotide sequence ID" value="NZ_APKE01000007.1"/>
</dbReference>
<keyword evidence="1" id="KW-0472">Membrane</keyword>
<feature type="transmembrane region" description="Helical" evidence="1">
    <location>
        <begin position="106"/>
        <end position="124"/>
    </location>
</feature>
<proteinExistence type="predicted"/>
<keyword evidence="1" id="KW-1133">Transmembrane helix</keyword>
<organism evidence="2 3">
    <name type="scientific">Profundibacterium mesophilum KAUST100406-0324</name>
    <dbReference type="NCBI Taxonomy" id="1037889"/>
    <lineage>
        <taxon>Bacteria</taxon>
        <taxon>Pseudomonadati</taxon>
        <taxon>Pseudomonadota</taxon>
        <taxon>Alphaproteobacteria</taxon>
        <taxon>Rhodobacterales</taxon>
        <taxon>Roseobacteraceae</taxon>
        <taxon>Profundibacterium</taxon>
    </lineage>
</organism>
<accession>A0A921TDV9</accession>
<keyword evidence="1" id="KW-0812">Transmembrane</keyword>
<reference evidence="2" key="1">
    <citation type="submission" date="2013-03" db="EMBL/GenBank/DDBJ databases">
        <title>Genome Sequence of the Profundibacterium mesophilum strain KAUST100406-0324T from Red Sea, a novel genus in the family Rhodobacteraceae.</title>
        <authorList>
            <person name="Essack M."/>
            <person name="Alam I."/>
            <person name="Lafi F."/>
            <person name="Alawi W."/>
            <person name="Kamanu F."/>
            <person name="Al-Suwailem A."/>
            <person name="Lee O.O."/>
            <person name="Xu Y."/>
            <person name="Bajic V."/>
            <person name="Qian P.-Y."/>
            <person name="Archer J."/>
        </authorList>
    </citation>
    <scope>NUCLEOTIDE SEQUENCE</scope>
    <source>
        <strain evidence="2">KAUST100406-0324</strain>
    </source>
</reference>
<dbReference type="EMBL" id="APKE01000007">
    <property type="protein sequence ID" value="KAF0677233.1"/>
    <property type="molecule type" value="Genomic_DNA"/>
</dbReference>
<gene>
    <name evidence="2" type="ORF">PMES_00550</name>
</gene>
<protein>
    <submittedName>
        <fullName evidence="2">Uncharacterized protein</fullName>
    </submittedName>
</protein>
<name>A0A921TDV9_9RHOB</name>
<evidence type="ECO:0000313" key="2">
    <source>
        <dbReference type="EMBL" id="KAF0677233.1"/>
    </source>
</evidence>
<dbReference type="OrthoDB" id="7822309at2"/>
<comment type="caution">
    <text evidence="2">The sequence shown here is derived from an EMBL/GenBank/DDBJ whole genome shotgun (WGS) entry which is preliminary data.</text>
</comment>
<evidence type="ECO:0000256" key="1">
    <source>
        <dbReference type="SAM" id="Phobius"/>
    </source>
</evidence>
<keyword evidence="3" id="KW-1185">Reference proteome</keyword>
<dbReference type="AlphaFoldDB" id="A0A921TDV9"/>
<evidence type="ECO:0000313" key="3">
    <source>
        <dbReference type="Proteomes" id="UP000698242"/>
    </source>
</evidence>
<dbReference type="Proteomes" id="UP000698242">
    <property type="component" value="Unassembled WGS sequence"/>
</dbReference>
<sequence length="341" mass="36996">MTALTGYDRLESAGLWREGRLTARREVLVSIGEATLAIYDHAENALGHWSLPAIERLNPGISPALFAPGFNAEETLEIDDETMIEAIETVRNAVARHRPQKRRLRYNLLAGASVLLLGLGVFWLPDALIRHTASVVPPAARKDIGERLLTQLALTSGTPCRARGAQQSLRNLADRVLGPGGGRLVVMGGAVGQAEHLPGGLIVLDRSLIERQDSPETVAGFILAERERAASDDPLLRLLRMAGPVTAFRMLTTGQIEDKVLRRHVERLAVEIREPVDPERLLARFRSAGLSAAPYARALEEDLGDRKLAAVLRAGDPVDAETAEPIVADRQWVALQGICAG</sequence>